<dbReference type="Pfam" id="PF03636">
    <property type="entry name" value="Glyco_hydro_65N"/>
    <property type="match status" value="1"/>
</dbReference>
<organism evidence="9 10">
    <name type="scientific">Hungatella hathewayi</name>
    <dbReference type="NCBI Taxonomy" id="154046"/>
    <lineage>
        <taxon>Bacteria</taxon>
        <taxon>Bacillati</taxon>
        <taxon>Bacillota</taxon>
        <taxon>Clostridia</taxon>
        <taxon>Lachnospirales</taxon>
        <taxon>Lachnospiraceae</taxon>
        <taxon>Hungatella</taxon>
    </lineage>
</organism>
<dbReference type="SUPFAM" id="SSF74650">
    <property type="entry name" value="Galactose mutarotase-like"/>
    <property type="match status" value="1"/>
</dbReference>
<evidence type="ECO:0000313" key="10">
    <source>
        <dbReference type="Proteomes" id="UP000095651"/>
    </source>
</evidence>
<feature type="domain" description="Glycoside hydrolase family 65 C-terminal" evidence="7">
    <location>
        <begin position="710"/>
        <end position="757"/>
    </location>
</feature>
<dbReference type="GO" id="GO:0005975">
    <property type="term" value="P:carbohydrate metabolic process"/>
    <property type="evidence" value="ECO:0007669"/>
    <property type="project" value="InterPro"/>
</dbReference>
<dbReference type="Gene3D" id="2.70.98.40">
    <property type="entry name" value="Glycoside hydrolase, family 65, N-terminal domain"/>
    <property type="match status" value="1"/>
</dbReference>
<dbReference type="Gene3D" id="1.50.10.10">
    <property type="match status" value="1"/>
</dbReference>
<dbReference type="InterPro" id="IPR012341">
    <property type="entry name" value="6hp_glycosidase-like_sf"/>
</dbReference>
<dbReference type="GO" id="GO:0030246">
    <property type="term" value="F:carbohydrate binding"/>
    <property type="evidence" value="ECO:0007669"/>
    <property type="project" value="InterPro"/>
</dbReference>
<feature type="active site" description="Proton donor" evidence="4">
    <location>
        <position position="502"/>
    </location>
</feature>
<dbReference type="InterPro" id="IPR017045">
    <property type="entry name" value="Malt_Pase/Glycosyl_Hdrlase"/>
</dbReference>
<protein>
    <submittedName>
        <fullName evidence="9">Beta-phosphoglucomutase</fullName>
        <ecNumber evidence="9">2.4.1.230</ecNumber>
    </submittedName>
</protein>
<dbReference type="PANTHER" id="PTHR11051">
    <property type="entry name" value="GLYCOSYL HYDROLASE-RELATED"/>
    <property type="match status" value="1"/>
</dbReference>
<dbReference type="InterPro" id="IPR037018">
    <property type="entry name" value="GH65_N"/>
</dbReference>
<feature type="domain" description="Glycoside hydrolase family 65 central catalytic" evidence="6">
    <location>
        <begin position="324"/>
        <end position="701"/>
    </location>
</feature>
<evidence type="ECO:0000256" key="3">
    <source>
        <dbReference type="ARBA" id="ARBA00022679"/>
    </source>
</evidence>
<evidence type="ECO:0000256" key="2">
    <source>
        <dbReference type="ARBA" id="ARBA00022676"/>
    </source>
</evidence>
<dbReference type="Pfam" id="PF03633">
    <property type="entry name" value="Glyco_hydro_65C"/>
    <property type="match status" value="1"/>
</dbReference>
<sequence>MEKIELGEWSVSVSRWDRAWQPQMESLFCQGNGYLGVRGAVDEPVPGQKRDTFIAGTYDSCFGEVSELPNLPDVMGKEITIDGELLQLSGRNHEDYCAVLHLDNGLAERHFTYRTEQGKQVKVKMERFVSLKNRHLLMQRLSLILEEPAKLEIRTGINGQVSNSGAQHFTEGTRYCVPGEREELSFQAWDSGVRFAAACAPRLTAGSYRASIDMDRRRIGTLYHISAEKGEEIVLENAAAFYTSRDAEYWDGESPFADSPFKEIACGKHKSLSIVDDANALAAEAAKAGFEHSLKESGEAWQRYWDLHDIRIDSDEVFDSCAARFALYHLRIMTPVHDERMNIGAKGLSGEAYKCHTFWDTEMFLFSAWLYTEPEVARRLLRYRYLTLPKAKEKAAQYGCEGALFPWESAWITDGEVTPSEGAPDVVTGKPIPIYTGTQEIHVNADIAYAVHRYFEATDDTAFMEECGYEMILETALYWASRAEWNEERKQYEIHGVIGPDEYSEHVSNNAYTNYMASWNINEALRILERLRQAGKTDLLEALEERTGAVSREVWMKDRAEKLVLPKPDDRGIIPQDDAFLNLPELDLTPFKKGGRKILESFNVEQLCGYQVLKQADVVMLLSSMPDLFPEDIILKNYQYYEARCVHDSSLSFNVHSMMAARLGMAEESFRLFRKAAGVDLNGGLSSAEGIHAAAMGGIWQCIVLGFAGLSVKDGRLAMEPHLPESWRSVSFSFVWKGERFEITVDHEEVRYGKTGGCSKGLRPVGVTDEPGA</sequence>
<dbReference type="Gene3D" id="2.60.420.10">
    <property type="entry name" value="Maltose phosphorylase, domain 3"/>
    <property type="match status" value="1"/>
</dbReference>
<dbReference type="PIRSF" id="PIRSF036289">
    <property type="entry name" value="Glycosyl_hydrolase_malt_phosph"/>
    <property type="match status" value="1"/>
</dbReference>
<accession>A0A174J4H9</accession>
<gene>
    <name evidence="9" type="primary">kojP_7</name>
    <name evidence="9" type="ORF">ERS852407_04465</name>
</gene>
<dbReference type="InterPro" id="IPR005194">
    <property type="entry name" value="Glyco_hydro_65_C"/>
</dbReference>
<evidence type="ECO:0000259" key="7">
    <source>
        <dbReference type="Pfam" id="PF03633"/>
    </source>
</evidence>
<dbReference type="InterPro" id="IPR008928">
    <property type="entry name" value="6-hairpin_glycosidase_sf"/>
</dbReference>
<dbReference type="Pfam" id="PF03632">
    <property type="entry name" value="Glyco_hydro_65m"/>
    <property type="match status" value="1"/>
</dbReference>
<evidence type="ECO:0000256" key="5">
    <source>
        <dbReference type="PIRSR" id="PIRSR036289-51"/>
    </source>
</evidence>
<evidence type="ECO:0000256" key="4">
    <source>
        <dbReference type="PIRSR" id="PIRSR036289-50"/>
    </source>
</evidence>
<dbReference type="InterPro" id="IPR005196">
    <property type="entry name" value="Glyco_hydro_65_N"/>
</dbReference>
<evidence type="ECO:0000256" key="1">
    <source>
        <dbReference type="ARBA" id="ARBA00006768"/>
    </source>
</evidence>
<dbReference type="PANTHER" id="PTHR11051:SF8">
    <property type="entry name" value="PROTEIN-GLUCOSYLGALACTOSYLHYDROXYLYSINE GLUCOSIDASE"/>
    <property type="match status" value="1"/>
</dbReference>
<feature type="binding site" evidence="5">
    <location>
        <begin position="359"/>
        <end position="360"/>
    </location>
    <ligand>
        <name>substrate</name>
    </ligand>
</feature>
<proteinExistence type="inferred from homology"/>
<dbReference type="AlphaFoldDB" id="A0A174J4H9"/>
<feature type="domain" description="Glycoside hydrolase family 65 N-terminal" evidence="8">
    <location>
        <begin position="16"/>
        <end position="245"/>
    </location>
</feature>
<dbReference type="InterPro" id="IPR005195">
    <property type="entry name" value="Glyco_hydro_65_M"/>
</dbReference>
<keyword evidence="3 9" id="KW-0808">Transferase</keyword>
<dbReference type="GO" id="GO:0033831">
    <property type="term" value="F:kojibiose phosphorylase activity"/>
    <property type="evidence" value="ECO:0007669"/>
    <property type="project" value="UniProtKB-EC"/>
</dbReference>
<name>A0A174J4H9_9FIRM</name>
<dbReference type="EC" id="2.4.1.230" evidence="9"/>
<comment type="similarity">
    <text evidence="1">Belongs to the glycosyl hydrolase 65 family.</text>
</comment>
<dbReference type="EMBL" id="CYZE01000014">
    <property type="protein sequence ID" value="CUO93561.1"/>
    <property type="molecule type" value="Genomic_DNA"/>
</dbReference>
<dbReference type="Proteomes" id="UP000095651">
    <property type="component" value="Unassembled WGS sequence"/>
</dbReference>
<evidence type="ECO:0000259" key="8">
    <source>
        <dbReference type="Pfam" id="PF03636"/>
    </source>
</evidence>
<dbReference type="RefSeq" id="WP_055658488.1">
    <property type="nucleotide sequence ID" value="NZ_CABIXC010000014.1"/>
</dbReference>
<dbReference type="InterPro" id="IPR011013">
    <property type="entry name" value="Gal_mutarotase_sf_dom"/>
</dbReference>
<evidence type="ECO:0000259" key="6">
    <source>
        <dbReference type="Pfam" id="PF03632"/>
    </source>
</evidence>
<reference evidence="9 10" key="1">
    <citation type="submission" date="2015-09" db="EMBL/GenBank/DDBJ databases">
        <authorList>
            <consortium name="Pathogen Informatics"/>
        </authorList>
    </citation>
    <scope>NUCLEOTIDE SEQUENCE [LARGE SCALE GENOMIC DNA]</scope>
    <source>
        <strain evidence="9 10">2789STDY5608850</strain>
    </source>
</reference>
<keyword evidence="2 9" id="KW-0328">Glycosyltransferase</keyword>
<evidence type="ECO:0000313" key="9">
    <source>
        <dbReference type="EMBL" id="CUO93561.1"/>
    </source>
</evidence>
<dbReference type="GO" id="GO:0004553">
    <property type="term" value="F:hydrolase activity, hydrolyzing O-glycosyl compounds"/>
    <property type="evidence" value="ECO:0007669"/>
    <property type="project" value="TreeGrafter"/>
</dbReference>
<feature type="binding site" evidence="5">
    <location>
        <begin position="614"/>
        <end position="615"/>
    </location>
    <ligand>
        <name>substrate</name>
    </ligand>
</feature>
<dbReference type="SUPFAM" id="SSF48208">
    <property type="entry name" value="Six-hairpin glycosidases"/>
    <property type="match status" value="1"/>
</dbReference>